<dbReference type="InterPro" id="IPR022674">
    <property type="entry name" value="G6P_DH_NAD-bd"/>
</dbReference>
<feature type="binding site" evidence="6">
    <location>
        <position position="77"/>
    </location>
    <ligand>
        <name>NADP(+)</name>
        <dbReference type="ChEBI" id="CHEBI:58349"/>
    </ligand>
</feature>
<evidence type="ECO:0000256" key="3">
    <source>
        <dbReference type="ARBA" id="ARBA00022857"/>
    </source>
</evidence>
<dbReference type="PANTHER" id="PTHR23429">
    <property type="entry name" value="GLUCOSE-6-PHOSPHATE 1-DEHYDROGENASE G6PD"/>
    <property type="match status" value="1"/>
</dbReference>
<comment type="function">
    <text evidence="6">Catalyzes the oxidation of glucose 6-phosphate to 6-phosphogluconolactone.</text>
</comment>
<dbReference type="Proteomes" id="UP000095200">
    <property type="component" value="Unassembled WGS sequence"/>
</dbReference>
<gene>
    <name evidence="6" type="primary">zwf</name>
    <name evidence="9" type="ORF">DPF_1944</name>
</gene>
<dbReference type="GO" id="GO:0006006">
    <property type="term" value="P:glucose metabolic process"/>
    <property type="evidence" value="ECO:0007669"/>
    <property type="project" value="UniProtKB-KW"/>
</dbReference>
<dbReference type="Gene3D" id="3.40.50.720">
    <property type="entry name" value="NAD(P)-binding Rossmann-like Domain"/>
    <property type="match status" value="1"/>
</dbReference>
<feature type="binding site" evidence="6">
    <location>
        <position position="252"/>
    </location>
    <ligand>
        <name>substrate</name>
    </ligand>
</feature>
<feature type="binding site" evidence="6">
    <location>
        <position position="214"/>
    </location>
    <ligand>
        <name>substrate</name>
    </ligand>
</feature>
<dbReference type="Pfam" id="PF00479">
    <property type="entry name" value="G6PD_N"/>
    <property type="match status" value="1"/>
</dbReference>
<sequence>MIPEVLMSKQATDITFSQVVSDGTNQDCMLETVKDPLILVIFGATGDLTARKVFPAVYNLMRTHTLPHPFLILGIGRSELTSSMFQHNMQAALAKTHKVDPSAWEVMARSISYLQMDYTRPQDYAKLKRTLKALDPDGRTQGNILFYLAVPPDSYALIAEQLGKAGLSREYVKGNGRISLVVEKPFGRDLESARKLDRTLHTWFEEHQIFRIDHYMAKETVQNVLMFRFANAMFEPIWNRSYIDYIEITAWESLGVEHRAGYYDRAGVLRDMFQNHMMMLLALCAMEPPSLFESERVRDERSKVYRAMQPFPVDRIDQRLVLGQYAAGIINGRPVPGYVEEPGVDPRSLTPTYARMKVFIDNWRWQGVPMFLTSGKRMAEKRTEIVIQFKEVPCSMFHRILGDHITANRLVLGIHPNECVDLTFQTKAPGTRVCLRPVNMHFDYAKGYGGPLFDDYEKILLDCMLGDQTLFWRQDAVELCWGFLTPILEECDCPDRRKTIYLYRAGTNGPQEAQRIKP</sequence>
<feature type="active site" description="Proton acceptor" evidence="6">
    <location>
        <position position="276"/>
    </location>
</feature>
<dbReference type="SUPFAM" id="SSF51735">
    <property type="entry name" value="NAD(P)-binding Rossmann-fold domains"/>
    <property type="match status" value="1"/>
</dbReference>
<name>A0A194AGM1_9BACT</name>
<reference evidence="10" key="1">
    <citation type="submission" date="2016-06" db="EMBL/GenBank/DDBJ databases">
        <title>Draft genome sequence of Desulfoplanes formicivorans strain Pf12B.</title>
        <authorList>
            <person name="Watanabe M."/>
            <person name="Kojima H."/>
            <person name="Fukui M."/>
        </authorList>
    </citation>
    <scope>NUCLEOTIDE SEQUENCE [LARGE SCALE GENOMIC DNA]</scope>
    <source>
        <strain evidence="10">Pf12B</strain>
    </source>
</reference>
<evidence type="ECO:0000256" key="4">
    <source>
        <dbReference type="ARBA" id="ARBA00023002"/>
    </source>
</evidence>
<comment type="similarity">
    <text evidence="6">Belongs to the glucose-6-phosphate dehydrogenase family.</text>
</comment>
<dbReference type="Gene3D" id="3.30.360.10">
    <property type="entry name" value="Dihydrodipicolinate Reductase, domain 2"/>
    <property type="match status" value="1"/>
</dbReference>
<feature type="binding site" evidence="6">
    <location>
        <position position="218"/>
    </location>
    <ligand>
        <name>substrate</name>
    </ligand>
</feature>
<feature type="domain" description="Glucose-6-phosphate dehydrogenase C-terminal" evidence="8">
    <location>
        <begin position="225"/>
        <end position="515"/>
    </location>
</feature>
<protein>
    <recommendedName>
        <fullName evidence="6">Glucose-6-phosphate 1-dehydrogenase</fullName>
        <shortName evidence="6">G6PD</shortName>
        <ecNumber evidence="6">1.1.1.49</ecNumber>
    </recommendedName>
</protein>
<comment type="catalytic activity">
    <reaction evidence="6">
        <text>D-glucose 6-phosphate + NADP(+) = 6-phospho-D-glucono-1,5-lactone + NADPH + H(+)</text>
        <dbReference type="Rhea" id="RHEA:15841"/>
        <dbReference type="ChEBI" id="CHEBI:15378"/>
        <dbReference type="ChEBI" id="CHEBI:57783"/>
        <dbReference type="ChEBI" id="CHEBI:57955"/>
        <dbReference type="ChEBI" id="CHEBI:58349"/>
        <dbReference type="ChEBI" id="CHEBI:61548"/>
        <dbReference type="EC" id="1.1.1.49"/>
    </reaction>
</comment>
<proteinExistence type="inferred from homology"/>
<dbReference type="EC" id="1.1.1.49" evidence="6"/>
<feature type="binding site" evidence="6">
    <location>
        <position position="271"/>
    </location>
    <ligand>
        <name>substrate</name>
    </ligand>
</feature>
<evidence type="ECO:0000259" key="8">
    <source>
        <dbReference type="Pfam" id="PF02781"/>
    </source>
</evidence>
<feature type="domain" description="Glucose-6-phosphate dehydrogenase NAD-binding" evidence="7">
    <location>
        <begin position="40"/>
        <end position="223"/>
    </location>
</feature>
<evidence type="ECO:0000259" key="7">
    <source>
        <dbReference type="Pfam" id="PF00479"/>
    </source>
</evidence>
<accession>A0A194AGM1</accession>
<keyword evidence="3 6" id="KW-0521">NADP</keyword>
<dbReference type="STRING" id="1592317.DPF_1944"/>
<comment type="pathway">
    <text evidence="1 6">Carbohydrate degradation; pentose phosphate pathway; D-ribulose 5-phosphate from D-glucose 6-phosphate (oxidative stage): step 1/3.</text>
</comment>
<dbReference type="InterPro" id="IPR001282">
    <property type="entry name" value="G6P_DH"/>
</dbReference>
<comment type="caution">
    <text evidence="6">Lacks conserved residue(s) required for the propagation of feature annotation.</text>
</comment>
<dbReference type="InterPro" id="IPR022675">
    <property type="entry name" value="G6P_DH_C"/>
</dbReference>
<evidence type="ECO:0000256" key="1">
    <source>
        <dbReference type="ARBA" id="ARBA00004937"/>
    </source>
</evidence>
<dbReference type="NCBIfam" id="TIGR00871">
    <property type="entry name" value="zwf"/>
    <property type="match status" value="1"/>
</dbReference>
<dbReference type="HAMAP" id="MF_00966">
    <property type="entry name" value="G6PD"/>
    <property type="match status" value="1"/>
</dbReference>
<feature type="binding site" evidence="6">
    <location>
        <position position="184"/>
    </location>
    <ligand>
        <name>NADP(+)</name>
        <dbReference type="ChEBI" id="CHEBI:58349"/>
    </ligand>
</feature>
<dbReference type="GO" id="GO:0004345">
    <property type="term" value="F:glucose-6-phosphate dehydrogenase activity"/>
    <property type="evidence" value="ECO:0007669"/>
    <property type="project" value="UniProtKB-UniRule"/>
</dbReference>
<dbReference type="PRINTS" id="PR00079">
    <property type="entry name" value="G6PDHDRGNASE"/>
</dbReference>
<keyword evidence="4 6" id="KW-0560">Oxidoreductase</keyword>
<evidence type="ECO:0000313" key="9">
    <source>
        <dbReference type="EMBL" id="GAU09222.1"/>
    </source>
</evidence>
<keyword evidence="2 6" id="KW-0313">Glucose metabolism</keyword>
<dbReference type="Pfam" id="PF02781">
    <property type="entry name" value="G6PD_C"/>
    <property type="match status" value="1"/>
</dbReference>
<organism evidence="9 10">
    <name type="scientific">Desulfoplanes formicivorans</name>
    <dbReference type="NCBI Taxonomy" id="1592317"/>
    <lineage>
        <taxon>Bacteria</taxon>
        <taxon>Pseudomonadati</taxon>
        <taxon>Thermodesulfobacteriota</taxon>
        <taxon>Desulfovibrionia</taxon>
        <taxon>Desulfovibrionales</taxon>
        <taxon>Desulfoplanaceae</taxon>
        <taxon>Desulfoplanes</taxon>
    </lineage>
</organism>
<evidence type="ECO:0000256" key="6">
    <source>
        <dbReference type="HAMAP-Rule" id="MF_00966"/>
    </source>
</evidence>
<dbReference type="GO" id="GO:0009051">
    <property type="term" value="P:pentose-phosphate shunt, oxidative branch"/>
    <property type="evidence" value="ECO:0007669"/>
    <property type="project" value="TreeGrafter"/>
</dbReference>
<comment type="caution">
    <text evidence="9">The sequence shown here is derived from an EMBL/GenBank/DDBJ whole genome shotgun (WGS) entry which is preliminary data.</text>
</comment>
<dbReference type="AlphaFoldDB" id="A0A194AGM1"/>
<dbReference type="SUPFAM" id="SSF55347">
    <property type="entry name" value="Glyceraldehyde-3-phosphate dehydrogenase-like, C-terminal domain"/>
    <property type="match status" value="1"/>
</dbReference>
<feature type="binding site" evidence="6">
    <location>
        <position position="376"/>
    </location>
    <ligand>
        <name>substrate</name>
    </ligand>
</feature>
<dbReference type="GO" id="GO:0050661">
    <property type="term" value="F:NADP binding"/>
    <property type="evidence" value="ECO:0007669"/>
    <property type="project" value="UniProtKB-UniRule"/>
</dbReference>
<keyword evidence="10" id="KW-1185">Reference proteome</keyword>
<dbReference type="PIRSF" id="PIRSF000110">
    <property type="entry name" value="G6PD"/>
    <property type="match status" value="1"/>
</dbReference>
<dbReference type="EMBL" id="BDFE01000017">
    <property type="protein sequence ID" value="GAU09222.1"/>
    <property type="molecule type" value="Genomic_DNA"/>
</dbReference>
<evidence type="ECO:0000256" key="5">
    <source>
        <dbReference type="ARBA" id="ARBA00023277"/>
    </source>
</evidence>
<dbReference type="InterPro" id="IPR036291">
    <property type="entry name" value="NAD(P)-bd_dom_sf"/>
</dbReference>
<keyword evidence="5 6" id="KW-0119">Carbohydrate metabolism</keyword>
<feature type="binding site" evidence="6">
    <location>
        <position position="381"/>
    </location>
    <ligand>
        <name>substrate</name>
    </ligand>
</feature>
<dbReference type="PANTHER" id="PTHR23429:SF0">
    <property type="entry name" value="GLUCOSE-6-PHOSPHATE 1-DEHYDROGENASE"/>
    <property type="match status" value="1"/>
</dbReference>
<dbReference type="GO" id="GO:0005829">
    <property type="term" value="C:cytosol"/>
    <property type="evidence" value="ECO:0007669"/>
    <property type="project" value="TreeGrafter"/>
</dbReference>
<evidence type="ECO:0000256" key="2">
    <source>
        <dbReference type="ARBA" id="ARBA00022526"/>
    </source>
</evidence>
<evidence type="ECO:0000313" key="10">
    <source>
        <dbReference type="Proteomes" id="UP000095200"/>
    </source>
</evidence>
<dbReference type="UniPathway" id="UPA00115">
    <property type="reaction ID" value="UER00408"/>
</dbReference>